<proteinExistence type="predicted"/>
<sequence length="382" mass="40415">MRGVLSTLLPVSFRILLFTAPGVLNGCADGGNPQSSPPPGTLRVETVASGLDTPWDLAWGPDEAIWVTERPGFISRVDPATGRVTRVGQLSVTEQGESGLMGMAFHPDFSAQPYVYLAHSYSSGGGIWNRLIRMRYDGTRLGGPETLLEGIPGASIHDGSRLSVGPDRLLYMTTGDASNGAFAQDRASLAGKVLRLTLDGAPAPGNPFGTAVYSYGHRNPQGLAFHPGTGRPYVTEHGPNDNDEVNRVEAGRNYGWPNVRGFCDGDAPGEQAFCQANGVAEPAAAWTPTIAPAGAAFYNADLIPGWKGSLLFTTLKGSALYRLTLSSDGGRAVGQEVLFQGQYGRLRDVLVGPDGTVYLATSNRDGRGSPAADDDRILRVKI</sequence>
<dbReference type="InterPro" id="IPR011042">
    <property type="entry name" value="6-blade_b-propeller_TolB-like"/>
</dbReference>
<dbReference type="EMBL" id="MFKF01000434">
    <property type="protein sequence ID" value="OGG43449.1"/>
    <property type="molecule type" value="Genomic_DNA"/>
</dbReference>
<evidence type="ECO:0000313" key="3">
    <source>
        <dbReference type="Proteomes" id="UP000178606"/>
    </source>
</evidence>
<dbReference type="Gene3D" id="2.120.10.30">
    <property type="entry name" value="TolB, C-terminal domain"/>
    <property type="match status" value="1"/>
</dbReference>
<gene>
    <name evidence="2" type="ORF">A3F84_02355</name>
</gene>
<protein>
    <recommendedName>
        <fullName evidence="1">Glucose/Sorbosone dehydrogenase domain-containing protein</fullName>
    </recommendedName>
</protein>
<evidence type="ECO:0000313" key="2">
    <source>
        <dbReference type="EMBL" id="OGG43449.1"/>
    </source>
</evidence>
<dbReference type="Proteomes" id="UP000178606">
    <property type="component" value="Unassembled WGS sequence"/>
</dbReference>
<comment type="caution">
    <text evidence="2">The sequence shown here is derived from an EMBL/GenBank/DDBJ whole genome shotgun (WGS) entry which is preliminary data.</text>
</comment>
<dbReference type="PANTHER" id="PTHR19328">
    <property type="entry name" value="HEDGEHOG-INTERACTING PROTEIN"/>
    <property type="match status" value="1"/>
</dbReference>
<feature type="domain" description="Glucose/Sorbosone dehydrogenase" evidence="1">
    <location>
        <begin position="51"/>
        <end position="367"/>
    </location>
</feature>
<evidence type="ECO:0000259" key="1">
    <source>
        <dbReference type="Pfam" id="PF07995"/>
    </source>
</evidence>
<name>A0A1F6C2N8_HANXR</name>
<dbReference type="PANTHER" id="PTHR19328:SF13">
    <property type="entry name" value="HIPL1 PROTEIN"/>
    <property type="match status" value="1"/>
</dbReference>
<dbReference type="Pfam" id="PF07995">
    <property type="entry name" value="GSDH"/>
    <property type="match status" value="1"/>
</dbReference>
<dbReference type="InterPro" id="IPR012938">
    <property type="entry name" value="Glc/Sorbosone_DH"/>
</dbReference>
<dbReference type="InterPro" id="IPR011041">
    <property type="entry name" value="Quinoprot_gluc/sorb_DH_b-prop"/>
</dbReference>
<reference evidence="2 3" key="1">
    <citation type="journal article" date="2016" name="Nat. Commun.">
        <title>Thousands of microbial genomes shed light on interconnected biogeochemical processes in an aquifer system.</title>
        <authorList>
            <person name="Anantharaman K."/>
            <person name="Brown C.T."/>
            <person name="Hug L.A."/>
            <person name="Sharon I."/>
            <person name="Castelle C.J."/>
            <person name="Probst A.J."/>
            <person name="Thomas B.C."/>
            <person name="Singh A."/>
            <person name="Wilkins M.J."/>
            <person name="Karaoz U."/>
            <person name="Brodie E.L."/>
            <person name="Williams K.H."/>
            <person name="Hubbard S.S."/>
            <person name="Banfield J.F."/>
        </authorList>
    </citation>
    <scope>NUCLEOTIDE SEQUENCE [LARGE SCALE GENOMIC DNA]</scope>
    <source>
        <strain evidence="3">RIFCSPLOWO2_12_FULL_64_10</strain>
    </source>
</reference>
<dbReference type="SUPFAM" id="SSF50952">
    <property type="entry name" value="Soluble quinoprotein glucose dehydrogenase"/>
    <property type="match status" value="1"/>
</dbReference>
<organism evidence="2 3">
    <name type="scientific">Handelsmanbacteria sp. (strain RIFCSPLOWO2_12_FULL_64_10)</name>
    <dbReference type="NCBI Taxonomy" id="1817868"/>
    <lineage>
        <taxon>Bacteria</taxon>
        <taxon>Candidatus Handelsmaniibacteriota</taxon>
    </lineage>
</organism>
<accession>A0A1F6C2N8</accession>
<dbReference type="AlphaFoldDB" id="A0A1F6C2N8"/>